<comment type="similarity">
    <text evidence="1">Belongs to the CoA-transferase III family.</text>
</comment>
<evidence type="ECO:0000256" key="2">
    <source>
        <dbReference type="SAM" id="Phobius"/>
    </source>
</evidence>
<dbReference type="GO" id="GO:0003824">
    <property type="term" value="F:catalytic activity"/>
    <property type="evidence" value="ECO:0007669"/>
    <property type="project" value="InterPro"/>
</dbReference>
<dbReference type="PANTHER" id="PTHR48228">
    <property type="entry name" value="SUCCINYL-COA--D-CITRAMALATE COA-TRANSFERASE"/>
    <property type="match status" value="1"/>
</dbReference>
<evidence type="ECO:0000256" key="1">
    <source>
        <dbReference type="ARBA" id="ARBA00008383"/>
    </source>
</evidence>
<dbReference type="InterPro" id="IPR050509">
    <property type="entry name" value="CoA-transferase_III"/>
</dbReference>
<evidence type="ECO:0000313" key="3">
    <source>
        <dbReference type="WBParaSite" id="MCU_009638-RA"/>
    </source>
</evidence>
<dbReference type="SUPFAM" id="SSF89796">
    <property type="entry name" value="CoA-transferase family III (CaiB/BaiF)"/>
    <property type="match status" value="1"/>
</dbReference>
<organism evidence="3">
    <name type="scientific">Mesocestoides corti</name>
    <name type="common">Flatworm</name>
    <dbReference type="NCBI Taxonomy" id="53468"/>
    <lineage>
        <taxon>Eukaryota</taxon>
        <taxon>Metazoa</taxon>
        <taxon>Spiralia</taxon>
        <taxon>Lophotrochozoa</taxon>
        <taxon>Platyhelminthes</taxon>
        <taxon>Cestoda</taxon>
        <taxon>Eucestoda</taxon>
        <taxon>Cyclophyllidea</taxon>
        <taxon>Mesocestoididae</taxon>
        <taxon>Mesocestoides</taxon>
    </lineage>
</organism>
<protein>
    <submittedName>
        <fullName evidence="3">Alpha-methylacyl-CoA racemase</fullName>
    </submittedName>
</protein>
<dbReference type="Pfam" id="PF02515">
    <property type="entry name" value="CoA_transf_3"/>
    <property type="match status" value="1"/>
</dbReference>
<dbReference type="AlphaFoldDB" id="A0A5K3FSK7"/>
<dbReference type="WBParaSite" id="MCU_009638-RA">
    <property type="protein sequence ID" value="MCU_009638-RA"/>
    <property type="gene ID" value="MCU_009638"/>
</dbReference>
<proteinExistence type="inferred from homology"/>
<dbReference type="Gene3D" id="3.40.50.10540">
    <property type="entry name" value="Crotonobetainyl-coa:carnitine coa-transferase, domain 1"/>
    <property type="match status" value="1"/>
</dbReference>
<feature type="transmembrane region" description="Helical" evidence="2">
    <location>
        <begin position="73"/>
        <end position="93"/>
    </location>
</feature>
<sequence>MCLDRLGFPPEVLHKANKRLILTRISGYGQPQENEEIDYYLRPGHDINYLAESGLLWLFTGETSGRPVPPANIIADIAGGAFPAAIGILLALYEREKTGVGKIVDVGIADGVSYMSTYFLASCQVSDQKASNTPFSLMHWSTLAHQCSSFVDGGAPFYRTYETKDKKYVAVGALEPQFYANLLKHLVNYDYFLQCLIISIGKTLIGSFGTRYLLIFVSLAVIIKFLGVCLLIQQFLSC</sequence>
<keyword evidence="2" id="KW-0812">Transmembrane</keyword>
<accession>A0A5K3FSK7</accession>
<dbReference type="InterPro" id="IPR044855">
    <property type="entry name" value="CoA-Trfase_III_dom3_sf"/>
</dbReference>
<feature type="transmembrane region" description="Helical" evidence="2">
    <location>
        <begin position="212"/>
        <end position="236"/>
    </location>
</feature>
<keyword evidence="2" id="KW-0472">Membrane</keyword>
<name>A0A5K3FSK7_MESCO</name>
<dbReference type="InterPro" id="IPR003673">
    <property type="entry name" value="CoA-Trfase_fam_III"/>
</dbReference>
<keyword evidence="2" id="KW-1133">Transmembrane helix</keyword>
<dbReference type="PANTHER" id="PTHR48228:SF5">
    <property type="entry name" value="ALPHA-METHYLACYL-COA RACEMASE"/>
    <property type="match status" value="1"/>
</dbReference>
<dbReference type="Gene3D" id="3.30.1540.10">
    <property type="entry name" value="formyl-coa transferase, domain 3"/>
    <property type="match status" value="1"/>
</dbReference>
<reference evidence="3" key="1">
    <citation type="submission" date="2019-11" db="UniProtKB">
        <authorList>
            <consortium name="WormBaseParasite"/>
        </authorList>
    </citation>
    <scope>IDENTIFICATION</scope>
</reference>
<dbReference type="InterPro" id="IPR023606">
    <property type="entry name" value="CoA-Trfase_III_dom_1_sf"/>
</dbReference>